<reference evidence="3" key="1">
    <citation type="submission" date="2023-07" db="EMBL/GenBank/DDBJ databases">
        <title>Chromosome-level genome assembly of Artemia franciscana.</title>
        <authorList>
            <person name="Jo E."/>
        </authorList>
    </citation>
    <scope>NUCLEOTIDE SEQUENCE</scope>
    <source>
        <tissue evidence="3">Whole body</tissue>
    </source>
</reference>
<accession>A0AA88HIF6</accession>
<feature type="compositionally biased region" description="Acidic residues" evidence="1">
    <location>
        <begin position="79"/>
        <end position="99"/>
    </location>
</feature>
<feature type="signal peptide" evidence="2">
    <location>
        <begin position="1"/>
        <end position="22"/>
    </location>
</feature>
<feature type="compositionally biased region" description="Basic residues" evidence="1">
    <location>
        <begin position="118"/>
        <end position="141"/>
    </location>
</feature>
<keyword evidence="2" id="KW-0732">Signal</keyword>
<dbReference type="EMBL" id="JAVRJZ010000019">
    <property type="protein sequence ID" value="KAK2707619.1"/>
    <property type="molecule type" value="Genomic_DNA"/>
</dbReference>
<gene>
    <name evidence="3" type="ORF">QYM36_015357</name>
</gene>
<evidence type="ECO:0000313" key="4">
    <source>
        <dbReference type="Proteomes" id="UP001187531"/>
    </source>
</evidence>
<feature type="chain" id="PRO_5041684484" evidence="2">
    <location>
        <begin position="23"/>
        <end position="295"/>
    </location>
</feature>
<feature type="compositionally biased region" description="Basic and acidic residues" evidence="1">
    <location>
        <begin position="59"/>
        <end position="70"/>
    </location>
</feature>
<comment type="caution">
    <text evidence="3">The sequence shown here is derived from an EMBL/GenBank/DDBJ whole genome shotgun (WGS) entry which is preliminary data.</text>
</comment>
<feature type="region of interest" description="Disordered" evidence="1">
    <location>
        <begin position="37"/>
        <end position="213"/>
    </location>
</feature>
<proteinExistence type="predicted"/>
<protein>
    <submittedName>
        <fullName evidence="3">Uncharacterized protein</fullName>
    </submittedName>
</protein>
<name>A0AA88HIF6_ARTSF</name>
<dbReference type="AlphaFoldDB" id="A0AA88HIF6"/>
<feature type="non-terminal residue" evidence="3">
    <location>
        <position position="1"/>
    </location>
</feature>
<evidence type="ECO:0000256" key="1">
    <source>
        <dbReference type="SAM" id="MobiDB-lite"/>
    </source>
</evidence>
<sequence>SFKMKLLILLSVVAVSLPLVRLAPLDEPNSDVNAVGEFANDSKIETNNNELNEIPADPESLKEVANKKADLALPIESDGSSEDSMSEESDSLSEPEDKEDVVWRTKRAVNRNAQQKKNQQRKQQQKRRPKQPVRNQRRPNRNRNQVEKGCPREGDIELPDENNVTKMQGDEPVEQRTNDETDAVQDAEGRRANKRGQPANRNRKNKRCTPIKLNRKQQIRRAQIKNKQQIRRNPTRFTTRRPWYYVTTFPGGHKTFYANVSNQQSIEIYPREGDIPLKDVPDQVATSQTMQKVST</sequence>
<feature type="compositionally biased region" description="Basic residues" evidence="1">
    <location>
        <begin position="201"/>
        <end position="213"/>
    </location>
</feature>
<keyword evidence="4" id="KW-1185">Reference proteome</keyword>
<evidence type="ECO:0000313" key="3">
    <source>
        <dbReference type="EMBL" id="KAK2707619.1"/>
    </source>
</evidence>
<dbReference type="Proteomes" id="UP001187531">
    <property type="component" value="Unassembled WGS sequence"/>
</dbReference>
<organism evidence="3 4">
    <name type="scientific">Artemia franciscana</name>
    <name type="common">Brine shrimp</name>
    <name type="synonym">Artemia sanfranciscana</name>
    <dbReference type="NCBI Taxonomy" id="6661"/>
    <lineage>
        <taxon>Eukaryota</taxon>
        <taxon>Metazoa</taxon>
        <taxon>Ecdysozoa</taxon>
        <taxon>Arthropoda</taxon>
        <taxon>Crustacea</taxon>
        <taxon>Branchiopoda</taxon>
        <taxon>Anostraca</taxon>
        <taxon>Artemiidae</taxon>
        <taxon>Artemia</taxon>
    </lineage>
</organism>
<evidence type="ECO:0000256" key="2">
    <source>
        <dbReference type="SAM" id="SignalP"/>
    </source>
</evidence>
<feature type="compositionally biased region" description="Basic and acidic residues" evidence="1">
    <location>
        <begin position="144"/>
        <end position="155"/>
    </location>
</feature>